<evidence type="ECO:0008006" key="6">
    <source>
        <dbReference type="Google" id="ProtNLM"/>
    </source>
</evidence>
<evidence type="ECO:0000256" key="3">
    <source>
        <dbReference type="SAM" id="SignalP"/>
    </source>
</evidence>
<evidence type="ECO:0000256" key="1">
    <source>
        <dbReference type="SAM" id="MobiDB-lite"/>
    </source>
</evidence>
<comment type="caution">
    <text evidence="4">The sequence shown here is derived from an EMBL/GenBank/DDBJ whole genome shotgun (WGS) entry which is preliminary data.</text>
</comment>
<feature type="signal peptide" evidence="3">
    <location>
        <begin position="1"/>
        <end position="22"/>
    </location>
</feature>
<name>A0ABP0HAI7_9DINO</name>
<keyword evidence="3" id="KW-0732">Signal</keyword>
<keyword evidence="2" id="KW-0472">Membrane</keyword>
<gene>
    <name evidence="4" type="ORF">SCF082_LOCUS886</name>
</gene>
<feature type="chain" id="PRO_5045119614" description="Autophagy-related protein 9" evidence="3">
    <location>
        <begin position="23"/>
        <end position="693"/>
    </location>
</feature>
<feature type="compositionally biased region" description="Low complexity" evidence="1">
    <location>
        <begin position="391"/>
        <end position="413"/>
    </location>
</feature>
<accession>A0ABP0HAI7</accession>
<keyword evidence="5" id="KW-1185">Reference proteome</keyword>
<organism evidence="4 5">
    <name type="scientific">Durusdinium trenchii</name>
    <dbReference type="NCBI Taxonomy" id="1381693"/>
    <lineage>
        <taxon>Eukaryota</taxon>
        <taxon>Sar</taxon>
        <taxon>Alveolata</taxon>
        <taxon>Dinophyceae</taxon>
        <taxon>Suessiales</taxon>
        <taxon>Symbiodiniaceae</taxon>
        <taxon>Durusdinium</taxon>
    </lineage>
</organism>
<feature type="transmembrane region" description="Helical" evidence="2">
    <location>
        <begin position="171"/>
        <end position="190"/>
    </location>
</feature>
<feature type="transmembrane region" description="Helical" evidence="2">
    <location>
        <begin position="133"/>
        <end position="150"/>
    </location>
</feature>
<evidence type="ECO:0000256" key="2">
    <source>
        <dbReference type="SAM" id="Phobius"/>
    </source>
</evidence>
<feature type="transmembrane region" description="Helical" evidence="2">
    <location>
        <begin position="210"/>
        <end position="233"/>
    </location>
</feature>
<proteinExistence type="predicted"/>
<dbReference type="EMBL" id="CAXAMM010000392">
    <property type="protein sequence ID" value="CAK8987238.1"/>
    <property type="molecule type" value="Genomic_DNA"/>
</dbReference>
<sequence length="693" mass="76676">MDQMDALLSMITLALLVAPLHAYLTKRDFLDLQGWLINFMIQRQGVQDFKEAWMEDGKQWQTNEELVKLRQANYKLLSRIFSQAAFCAVLSFTYSALSSPGLETIGSASVVVASYVQHLLVAKEVVCLTPGRIKFLTYLHHIMAFLLHILQVASESDTFGAKAAPNTATRFVLVFAFLDPWVSIPFQFLFTAADALTYFTVCSGSHMAPYVCFGLCFVFVSSVASSVFMHVALRGRIRAVLDTADAESLVSSFRKVLRGVCDGEVLLDSRMNVLKESECLKHLILTNVSLAGLSFQDLLADDERSRFDAFIRASTQTFGERTDSATPLCLRVSLRGSEGIRVAADLYHVPVPGLFGDDEPSHLIAFKEDLDSRSQVPAAHDGAVPAALLTGRGAAGTRDPKPSDSISNSSRSSTVGDKPELQEMFLLVDPQTQLHDVTQVELNFLRYEEPQDVPTALHSSMPSLRKLVKPTDWERVRSRVVRFAEKAWRDPSRPHSMQMNPMTIQLPGLTGWFSVDEATSSPGCDTAELQSSTTSTGATLVASIRLGTLETGGPTRRHKGATEDTTHIRQVQKSNTEHPVDTKEGYVFAENCWDAVICFGHPSIGWGSSMILLFLLAFTVFLQLVFCYMVYTSFTENPFETGAVTALRYWRIDIAHQASQTSRNSMASLAARTCEFDKSLASSFSEKDKADDR</sequence>
<reference evidence="4 5" key="1">
    <citation type="submission" date="2024-02" db="EMBL/GenBank/DDBJ databases">
        <authorList>
            <person name="Chen Y."/>
            <person name="Shah S."/>
            <person name="Dougan E. K."/>
            <person name="Thang M."/>
            <person name="Chan C."/>
        </authorList>
    </citation>
    <scope>NUCLEOTIDE SEQUENCE [LARGE SCALE GENOMIC DNA]</scope>
</reference>
<keyword evidence="2" id="KW-1133">Transmembrane helix</keyword>
<feature type="transmembrane region" description="Helical" evidence="2">
    <location>
        <begin position="104"/>
        <end position="121"/>
    </location>
</feature>
<feature type="region of interest" description="Disordered" evidence="1">
    <location>
        <begin position="391"/>
        <end position="416"/>
    </location>
</feature>
<protein>
    <recommendedName>
        <fullName evidence="6">Autophagy-related protein 9</fullName>
    </recommendedName>
</protein>
<dbReference type="Proteomes" id="UP001642464">
    <property type="component" value="Unassembled WGS sequence"/>
</dbReference>
<evidence type="ECO:0000313" key="4">
    <source>
        <dbReference type="EMBL" id="CAK8987238.1"/>
    </source>
</evidence>
<feature type="transmembrane region" description="Helical" evidence="2">
    <location>
        <begin position="611"/>
        <end position="631"/>
    </location>
</feature>
<evidence type="ECO:0000313" key="5">
    <source>
        <dbReference type="Proteomes" id="UP001642464"/>
    </source>
</evidence>
<keyword evidence="2" id="KW-0812">Transmembrane</keyword>